<evidence type="ECO:0000313" key="3">
    <source>
        <dbReference type="EMBL" id="CAH3014745.1"/>
    </source>
</evidence>
<dbReference type="EMBL" id="CALNXI010000013">
    <property type="protein sequence ID" value="CAH3014745.1"/>
    <property type="molecule type" value="Genomic_DNA"/>
</dbReference>
<dbReference type="InterPro" id="IPR002181">
    <property type="entry name" value="Fibrinogen_a/b/g_C_dom"/>
</dbReference>
<dbReference type="PROSITE" id="PS51406">
    <property type="entry name" value="FIBRINOGEN_C_2"/>
    <property type="match status" value="1"/>
</dbReference>
<evidence type="ECO:0000256" key="1">
    <source>
        <dbReference type="ARBA" id="ARBA00023157"/>
    </source>
</evidence>
<dbReference type="PANTHER" id="PTHR19143">
    <property type="entry name" value="FIBRINOGEN/TENASCIN/ANGIOPOEITIN"/>
    <property type="match status" value="1"/>
</dbReference>
<name>A0ABN8LGJ7_9CNID</name>
<dbReference type="InterPro" id="IPR050373">
    <property type="entry name" value="Fibrinogen_C-term_domain"/>
</dbReference>
<dbReference type="SMART" id="SM00186">
    <property type="entry name" value="FBG"/>
    <property type="match status" value="1"/>
</dbReference>
<evidence type="ECO:0000313" key="4">
    <source>
        <dbReference type="Proteomes" id="UP001159427"/>
    </source>
</evidence>
<accession>A0ABN8LGJ7</accession>
<dbReference type="InterPro" id="IPR020837">
    <property type="entry name" value="Fibrinogen_CS"/>
</dbReference>
<proteinExistence type="predicted"/>
<keyword evidence="4" id="KW-1185">Reference proteome</keyword>
<dbReference type="Pfam" id="PF00147">
    <property type="entry name" value="Fibrinogen_C"/>
    <property type="match status" value="1"/>
</dbReference>
<protein>
    <recommendedName>
        <fullName evidence="2">Fibrinogen C-terminal domain-containing protein</fullName>
    </recommendedName>
</protein>
<dbReference type="Gene3D" id="3.90.215.10">
    <property type="entry name" value="Gamma Fibrinogen, chain A, domain 1"/>
    <property type="match status" value="1"/>
</dbReference>
<sequence length="215" mass="24784">YRNCAELYEAGFRTSGVYTIDPDDAGAFDVYCDQKTAGGGWTVFQKRLDGSVDFYRGWDDYKRGFGNLNGEFWLGLENIHRLTKEQSRLRVDLEDFDNQTAYAEYDSFGIGDEQSKYKLGRLGQYAGTAGDSLAWHRNVSFSTRDQNNDPASHIINCAIKHEGAWWYHHCHYSNLNGRYLKGNHSSYANGVNWYHWKGYYYSAKRAEMKTKPVEA</sequence>
<comment type="caution">
    <text evidence="3">The sequence shown here is derived from an EMBL/GenBank/DDBJ whole genome shotgun (WGS) entry which is preliminary data.</text>
</comment>
<feature type="non-terminal residue" evidence="3">
    <location>
        <position position="1"/>
    </location>
</feature>
<evidence type="ECO:0000259" key="2">
    <source>
        <dbReference type="PROSITE" id="PS51406"/>
    </source>
</evidence>
<feature type="domain" description="Fibrinogen C-terminal" evidence="2">
    <location>
        <begin position="1"/>
        <end position="214"/>
    </location>
</feature>
<dbReference type="PANTHER" id="PTHR19143:SF458">
    <property type="entry name" value="FIBRINOGEN C-TERMINAL DOMAIN-CONTAINING PROTEIN-RELATED"/>
    <property type="match status" value="1"/>
</dbReference>
<gene>
    <name evidence="3" type="ORF">PEVE_00004744</name>
</gene>
<keyword evidence="1" id="KW-1015">Disulfide bond</keyword>
<dbReference type="SUPFAM" id="SSF56496">
    <property type="entry name" value="Fibrinogen C-terminal domain-like"/>
    <property type="match status" value="1"/>
</dbReference>
<dbReference type="InterPro" id="IPR036056">
    <property type="entry name" value="Fibrinogen-like_C"/>
</dbReference>
<reference evidence="3 4" key="1">
    <citation type="submission" date="2022-05" db="EMBL/GenBank/DDBJ databases">
        <authorList>
            <consortium name="Genoscope - CEA"/>
            <person name="William W."/>
        </authorList>
    </citation>
    <scope>NUCLEOTIDE SEQUENCE [LARGE SCALE GENOMIC DNA]</scope>
</reference>
<dbReference type="Proteomes" id="UP001159427">
    <property type="component" value="Unassembled WGS sequence"/>
</dbReference>
<dbReference type="NCBIfam" id="NF040941">
    <property type="entry name" value="GGGWT_bact"/>
    <property type="match status" value="1"/>
</dbReference>
<dbReference type="CDD" id="cd00087">
    <property type="entry name" value="FReD"/>
    <property type="match status" value="1"/>
</dbReference>
<dbReference type="InterPro" id="IPR014716">
    <property type="entry name" value="Fibrinogen_a/b/g_C_1"/>
</dbReference>
<dbReference type="PROSITE" id="PS00514">
    <property type="entry name" value="FIBRINOGEN_C_1"/>
    <property type="match status" value="1"/>
</dbReference>
<organism evidence="3 4">
    <name type="scientific">Porites evermanni</name>
    <dbReference type="NCBI Taxonomy" id="104178"/>
    <lineage>
        <taxon>Eukaryota</taxon>
        <taxon>Metazoa</taxon>
        <taxon>Cnidaria</taxon>
        <taxon>Anthozoa</taxon>
        <taxon>Hexacorallia</taxon>
        <taxon>Scleractinia</taxon>
        <taxon>Fungiina</taxon>
        <taxon>Poritidae</taxon>
        <taxon>Porites</taxon>
    </lineage>
</organism>